<evidence type="ECO:0000313" key="3">
    <source>
        <dbReference type="EMBL" id="PGH20352.1"/>
    </source>
</evidence>
<sequence>MRLPHMGSGRAKMLMHSFQAFIIFLAWVLTIAIFTRDGKTDGRTAWYFALCWISIPALIYLAAIPLWPRTRRFANVYAFAALDVVYSVLWFSAWVAVATYVATGKSQGSGDDSDDDDDSDDKKTGCEAFAFGSPAKCKLSTGTVILGVFVFLLFVATSFFSIRNLMEYRRTGTMPYDGTNDPTLAAHSKAAFSSNPAAHDFGDDDDDPNRHDRDSEYRTGRLADGRSDIGGVGGGPASHRGDDEDQYALLHQTDADDMAPRPPPSYDPTAPNPGAMNLGGIGGIGGGVGSLRTPSSNTVGPGGLMHDYDTSYGGPYGSGSGDNRTQSPSQGEYMPYGR</sequence>
<feature type="transmembrane region" description="Helical" evidence="2">
    <location>
        <begin position="76"/>
        <end position="102"/>
    </location>
</feature>
<comment type="caution">
    <text evidence="3">The sequence shown here is derived from an EMBL/GenBank/DDBJ whole genome shotgun (WGS) entry which is preliminary data.</text>
</comment>
<keyword evidence="2" id="KW-1133">Transmembrane helix</keyword>
<feature type="region of interest" description="Disordered" evidence="1">
    <location>
        <begin position="293"/>
        <end position="338"/>
    </location>
</feature>
<keyword evidence="2" id="KW-0472">Membrane</keyword>
<dbReference type="STRING" id="1447883.A0A2B7YHK6"/>
<gene>
    <name evidence="3" type="ORF">AJ80_03620</name>
</gene>
<evidence type="ECO:0000256" key="2">
    <source>
        <dbReference type="SAM" id="Phobius"/>
    </source>
</evidence>
<dbReference type="EMBL" id="PDNA01000041">
    <property type="protein sequence ID" value="PGH20352.1"/>
    <property type="molecule type" value="Genomic_DNA"/>
</dbReference>
<evidence type="ECO:0000313" key="4">
    <source>
        <dbReference type="Proteomes" id="UP000224634"/>
    </source>
</evidence>
<evidence type="ECO:0008006" key="5">
    <source>
        <dbReference type="Google" id="ProtNLM"/>
    </source>
</evidence>
<keyword evidence="4" id="KW-1185">Reference proteome</keyword>
<feature type="transmembrane region" description="Helical" evidence="2">
    <location>
        <begin position="139"/>
        <end position="160"/>
    </location>
</feature>
<accession>A0A2B7YHK6</accession>
<dbReference type="AlphaFoldDB" id="A0A2B7YHK6"/>
<organism evidence="3 4">
    <name type="scientific">Polytolypa hystricis (strain UAMH7299)</name>
    <dbReference type="NCBI Taxonomy" id="1447883"/>
    <lineage>
        <taxon>Eukaryota</taxon>
        <taxon>Fungi</taxon>
        <taxon>Dikarya</taxon>
        <taxon>Ascomycota</taxon>
        <taxon>Pezizomycotina</taxon>
        <taxon>Eurotiomycetes</taxon>
        <taxon>Eurotiomycetidae</taxon>
        <taxon>Onygenales</taxon>
        <taxon>Onygenales incertae sedis</taxon>
        <taxon>Polytolypa</taxon>
    </lineage>
</organism>
<dbReference type="Proteomes" id="UP000224634">
    <property type="component" value="Unassembled WGS sequence"/>
</dbReference>
<feature type="region of interest" description="Disordered" evidence="1">
    <location>
        <begin position="194"/>
        <end position="243"/>
    </location>
</feature>
<name>A0A2B7YHK6_POLH7</name>
<dbReference type="PANTHER" id="PTHR37451">
    <property type="entry name" value="MARVEL DOMAIN"/>
    <property type="match status" value="1"/>
</dbReference>
<feature type="compositionally biased region" description="Basic and acidic residues" evidence="1">
    <location>
        <begin position="208"/>
        <end position="227"/>
    </location>
</feature>
<feature type="transmembrane region" description="Helical" evidence="2">
    <location>
        <begin position="45"/>
        <end position="64"/>
    </location>
</feature>
<dbReference type="PANTHER" id="PTHR37451:SF3">
    <property type="entry name" value="MARVEL DOMAIN-CONTAINING PROTEIN"/>
    <property type="match status" value="1"/>
</dbReference>
<proteinExistence type="predicted"/>
<keyword evidence="2" id="KW-0812">Transmembrane</keyword>
<protein>
    <recommendedName>
        <fullName evidence="5">MARVEL domain-containing protein</fullName>
    </recommendedName>
</protein>
<reference evidence="3 4" key="1">
    <citation type="submission" date="2017-10" db="EMBL/GenBank/DDBJ databases">
        <title>Comparative genomics in systemic dimorphic fungi from Ajellomycetaceae.</title>
        <authorList>
            <person name="Munoz J.F."/>
            <person name="Mcewen J.G."/>
            <person name="Clay O.K."/>
            <person name="Cuomo C.A."/>
        </authorList>
    </citation>
    <scope>NUCLEOTIDE SEQUENCE [LARGE SCALE GENOMIC DNA]</scope>
    <source>
        <strain evidence="3 4">UAMH7299</strain>
    </source>
</reference>
<dbReference type="OrthoDB" id="5284712at2759"/>
<evidence type="ECO:0000256" key="1">
    <source>
        <dbReference type="SAM" id="MobiDB-lite"/>
    </source>
</evidence>